<dbReference type="Gene3D" id="1.20.120.330">
    <property type="entry name" value="Nucleotidyltransferases domain 2"/>
    <property type="match status" value="1"/>
</dbReference>
<dbReference type="SUPFAM" id="SSF81593">
    <property type="entry name" value="Nucleotidyltransferase substrate binding subunit/domain"/>
    <property type="match status" value="1"/>
</dbReference>
<dbReference type="PROSITE" id="PS50910">
    <property type="entry name" value="HEPN"/>
    <property type="match status" value="1"/>
</dbReference>
<evidence type="ECO:0000313" key="3">
    <source>
        <dbReference type="Proteomes" id="UP001329915"/>
    </source>
</evidence>
<dbReference type="RefSeq" id="WP_366922090.1">
    <property type="nucleotide sequence ID" value="NZ_CP121694.1"/>
</dbReference>
<sequence length="132" mass="15061">MDNVTQAQEWQRFAAMDLDSAEYLLKMRPVPIEIVCYHCQQSAEKYLKGNLILCGKNPPKIHDLDELCKLCTKLSDTFKNIADHCSDLTAYGVHSRYPTELMLEEQDMQQALQGAKAIQDFILDIAPEMVPQ</sequence>
<reference evidence="2 3" key="1">
    <citation type="submission" date="2023-04" db="EMBL/GenBank/DDBJ databases">
        <authorList>
            <person name="Hsu D."/>
        </authorList>
    </citation>
    <scope>NUCLEOTIDE SEQUENCE [LARGE SCALE GENOMIC DNA]</scope>
    <source>
        <strain evidence="2 3">MK1</strain>
    </source>
</reference>
<feature type="domain" description="HEPN" evidence="1">
    <location>
        <begin position="11"/>
        <end position="118"/>
    </location>
</feature>
<protein>
    <submittedName>
        <fullName evidence="2">HEPN domain-containing protein</fullName>
    </submittedName>
</protein>
<accession>A0AAU0US64</accession>
<dbReference type="AlphaFoldDB" id="A0AAU0US64"/>
<dbReference type="InterPro" id="IPR007842">
    <property type="entry name" value="HEPN_dom"/>
</dbReference>
<evidence type="ECO:0000259" key="1">
    <source>
        <dbReference type="PROSITE" id="PS50910"/>
    </source>
</evidence>
<keyword evidence="3" id="KW-1185">Reference proteome</keyword>
<gene>
    <name evidence="2" type="ORF">MFMK1_002522</name>
</gene>
<name>A0AAU0US64_9FIRM</name>
<dbReference type="KEGG" id="dbc:MFMK1_002522"/>
<dbReference type="Pfam" id="PF05168">
    <property type="entry name" value="HEPN"/>
    <property type="match status" value="1"/>
</dbReference>
<dbReference type="Proteomes" id="UP001329915">
    <property type="component" value="Chromosome"/>
</dbReference>
<proteinExistence type="predicted"/>
<dbReference type="EMBL" id="CP121694">
    <property type="protein sequence ID" value="WRO22684.1"/>
    <property type="molecule type" value="Genomic_DNA"/>
</dbReference>
<dbReference type="SMART" id="SM00748">
    <property type="entry name" value="HEPN"/>
    <property type="match status" value="1"/>
</dbReference>
<evidence type="ECO:0000313" key="2">
    <source>
        <dbReference type="EMBL" id="WRO22684.1"/>
    </source>
</evidence>
<organism evidence="2 3">
    <name type="scientific">Metallumcola ferriviriculae</name>
    <dbReference type="NCBI Taxonomy" id="3039180"/>
    <lineage>
        <taxon>Bacteria</taxon>
        <taxon>Bacillati</taxon>
        <taxon>Bacillota</taxon>
        <taxon>Clostridia</taxon>
        <taxon>Neomoorellales</taxon>
        <taxon>Desulfitibacteraceae</taxon>
        <taxon>Metallumcola</taxon>
    </lineage>
</organism>